<dbReference type="PANTHER" id="PTHR43685">
    <property type="entry name" value="GLYCOSYLTRANSFERASE"/>
    <property type="match status" value="1"/>
</dbReference>
<name>A0A562L5P4_9GAMM</name>
<accession>A0A562L5P4</accession>
<dbReference type="OrthoDB" id="9802649at2"/>
<feature type="domain" description="Glycosyltransferase 2-like" evidence="2">
    <location>
        <begin position="355"/>
        <end position="456"/>
    </location>
</feature>
<dbReference type="Proteomes" id="UP000315167">
    <property type="component" value="Unassembled WGS sequence"/>
</dbReference>
<keyword evidence="4" id="KW-1185">Reference proteome</keyword>
<dbReference type="InterPro" id="IPR050834">
    <property type="entry name" value="Glycosyltransf_2"/>
</dbReference>
<protein>
    <submittedName>
        <fullName evidence="3">Glycosyltransferase involved in cell wall biosynthesis</fullName>
    </submittedName>
</protein>
<evidence type="ECO:0000313" key="3">
    <source>
        <dbReference type="EMBL" id="TWI02979.1"/>
    </source>
</evidence>
<evidence type="ECO:0000313" key="4">
    <source>
        <dbReference type="Proteomes" id="UP000315167"/>
    </source>
</evidence>
<evidence type="ECO:0000256" key="1">
    <source>
        <dbReference type="SAM" id="Phobius"/>
    </source>
</evidence>
<keyword evidence="3" id="KW-0808">Transferase</keyword>
<proteinExistence type="predicted"/>
<dbReference type="InterPro" id="IPR029044">
    <property type="entry name" value="Nucleotide-diphossugar_trans"/>
</dbReference>
<dbReference type="SUPFAM" id="SSF53448">
    <property type="entry name" value="Nucleotide-diphospho-sugar transferases"/>
    <property type="match status" value="1"/>
</dbReference>
<dbReference type="Gene3D" id="3.90.550.10">
    <property type="entry name" value="Spore Coat Polysaccharide Biosynthesis Protein SpsA, Chain A"/>
    <property type="match status" value="1"/>
</dbReference>
<keyword evidence="1" id="KW-1133">Transmembrane helix</keyword>
<dbReference type="Pfam" id="PF00535">
    <property type="entry name" value="Glycos_transf_2"/>
    <property type="match status" value="1"/>
</dbReference>
<feature type="transmembrane region" description="Helical" evidence="1">
    <location>
        <begin position="44"/>
        <end position="61"/>
    </location>
</feature>
<dbReference type="CDD" id="cd00761">
    <property type="entry name" value="Glyco_tranf_GTA_type"/>
    <property type="match status" value="1"/>
</dbReference>
<keyword evidence="1" id="KW-0812">Transmembrane</keyword>
<dbReference type="AlphaFoldDB" id="A0A562L5P4"/>
<dbReference type="GO" id="GO:0016740">
    <property type="term" value="F:transferase activity"/>
    <property type="evidence" value="ECO:0007669"/>
    <property type="project" value="UniProtKB-KW"/>
</dbReference>
<sequence length="949" mass="105978">MLTRIWATRKFWARSESAGLLALCLLAGAGLVFASSARWVAVAVVALFMLFVVGALALFAARRSRVATDRIVAHAEKQNVATAENIQRLRVEMLYSPARRATQAARPWRQETSSFPGSSYAKPLYSASGYLPVYLELGEEKPDHRWLDNTILRNASTTGRDLLAWRASGGLYDCAQIERLLRRIRDKKNSSQARSAIAALDPEWAQRLARIMGLQALQADDRLNALTLYAAIYAKHGPAIVSSPHTHARVFQALAYDMGDYALAEEITRKVRCSKYDLPFMLADLRNPFTSSPFADPDRWLDLLNQNFASSGLEPLALNADLGAAPFDMLHCPPAQLVKSGPLISIAMSSWRPGEEIFAAIRSVIAQSWQSWELLVIDDASPSEYGEVLERIAVLDPRIKVLRQSSNGGTYLIRNAAMREARGEFMTFLDSDDWSHPRRLERQIAPLLQNSELMSTTSRALRANAKLVFNLPGVIAQRENASSMMFRLAPVRERIGYFDSVRKGADTEFALRMRRTFGASSHVIVEENLSMIRLTSGSLSREEFKLGWRHPSRAAYRRGYEHWHRSSQARDTPLRMPADVVVRPFPSPRRFMIDPIGANAQARAAYDIVFAADLRHGTDAVRALFDEVRATKRAGHKVAVLHMESFRHMQRIEMEFYWEPIEEAIATGLVDEVLLTDPTAIDTLVVRDFAVLQFASHERSAFDVGRVLVVAGDPPRDRLGRMWYEPSECLRHAQKIFGVRVGCTTCGMQAQDELRAGLAPVFFATADLPEIIDVPEWQAPRRPLQGIPVLGVILDSASDAYPDTPEELFATYAGCGSFQVRVLAEDLRPSKARGAPENWTFFDAGIVGREAFLAGCDFYVRFDRHDDAPPRRSRDVLEAMASGAVVVLPTPYAQLYENAAVYCDNVQLADAIQALYSKPAAFEAQVERGRQYLAQSHAPDAFVSALFRL</sequence>
<dbReference type="PANTHER" id="PTHR43685:SF2">
    <property type="entry name" value="GLYCOSYLTRANSFERASE 2-LIKE DOMAIN-CONTAINING PROTEIN"/>
    <property type="match status" value="1"/>
</dbReference>
<evidence type="ECO:0000259" key="2">
    <source>
        <dbReference type="Pfam" id="PF00535"/>
    </source>
</evidence>
<comment type="caution">
    <text evidence="3">The sequence shown here is derived from an EMBL/GenBank/DDBJ whole genome shotgun (WGS) entry which is preliminary data.</text>
</comment>
<dbReference type="EMBL" id="VLKN01000004">
    <property type="protein sequence ID" value="TWI02979.1"/>
    <property type="molecule type" value="Genomic_DNA"/>
</dbReference>
<reference evidence="3 4" key="1">
    <citation type="journal article" date="2015" name="Stand. Genomic Sci.">
        <title>Genomic Encyclopedia of Bacterial and Archaeal Type Strains, Phase III: the genomes of soil and plant-associated and newly described type strains.</title>
        <authorList>
            <person name="Whitman W.B."/>
            <person name="Woyke T."/>
            <person name="Klenk H.P."/>
            <person name="Zhou Y."/>
            <person name="Lilburn T.G."/>
            <person name="Beck B.J."/>
            <person name="De Vos P."/>
            <person name="Vandamme P."/>
            <person name="Eisen J.A."/>
            <person name="Garrity G."/>
            <person name="Hugenholtz P."/>
            <person name="Kyrpides N.C."/>
        </authorList>
    </citation>
    <scope>NUCLEOTIDE SEQUENCE [LARGE SCALE GENOMIC DNA]</scope>
    <source>
        <strain evidence="3 4">CGMCC 1.10821</strain>
    </source>
</reference>
<dbReference type="InterPro" id="IPR001173">
    <property type="entry name" value="Glyco_trans_2-like"/>
</dbReference>
<organism evidence="3 4">
    <name type="scientific">Luteimonas cucumeris</name>
    <dbReference type="NCBI Taxonomy" id="985012"/>
    <lineage>
        <taxon>Bacteria</taxon>
        <taxon>Pseudomonadati</taxon>
        <taxon>Pseudomonadota</taxon>
        <taxon>Gammaproteobacteria</taxon>
        <taxon>Lysobacterales</taxon>
        <taxon>Lysobacteraceae</taxon>
        <taxon>Luteimonas</taxon>
    </lineage>
</organism>
<gene>
    <name evidence="3" type="ORF">IP90_02081</name>
</gene>
<keyword evidence="1" id="KW-0472">Membrane</keyword>